<comment type="caution">
    <text evidence="1">The sequence shown here is derived from an EMBL/GenBank/DDBJ whole genome shotgun (WGS) entry which is preliminary data.</text>
</comment>
<reference evidence="1" key="1">
    <citation type="journal article" date="2014" name="Front. Microbiol.">
        <title>High frequency of phylogenetically diverse reductive dehalogenase-homologous genes in deep subseafloor sedimentary metagenomes.</title>
        <authorList>
            <person name="Kawai M."/>
            <person name="Futagami T."/>
            <person name="Toyoda A."/>
            <person name="Takaki Y."/>
            <person name="Nishi S."/>
            <person name="Hori S."/>
            <person name="Arai W."/>
            <person name="Tsubouchi T."/>
            <person name="Morono Y."/>
            <person name="Uchiyama I."/>
            <person name="Ito T."/>
            <person name="Fujiyama A."/>
            <person name="Inagaki F."/>
            <person name="Takami H."/>
        </authorList>
    </citation>
    <scope>NUCLEOTIDE SEQUENCE</scope>
    <source>
        <strain evidence="1">Expedition CK06-06</strain>
    </source>
</reference>
<dbReference type="AlphaFoldDB" id="X1THU8"/>
<sequence>EAKDIPIVRSHVTGLLWMTHMDRIFPNSMGTSSNIAAVFFPTQSKDNKIKCRKINGPRAVVRLWHTMINSGKSVEDILSFICYLAKQVPMYELSGVLSYDGSVRKACDKIENYITY</sequence>
<gene>
    <name evidence="1" type="ORF">S12H4_26602</name>
</gene>
<feature type="non-terminal residue" evidence="1">
    <location>
        <position position="1"/>
    </location>
</feature>
<evidence type="ECO:0000313" key="1">
    <source>
        <dbReference type="EMBL" id="GAI90931.1"/>
    </source>
</evidence>
<organism evidence="1">
    <name type="scientific">marine sediment metagenome</name>
    <dbReference type="NCBI Taxonomy" id="412755"/>
    <lineage>
        <taxon>unclassified sequences</taxon>
        <taxon>metagenomes</taxon>
        <taxon>ecological metagenomes</taxon>
    </lineage>
</organism>
<dbReference type="EMBL" id="BARW01015114">
    <property type="protein sequence ID" value="GAI90931.1"/>
    <property type="molecule type" value="Genomic_DNA"/>
</dbReference>
<accession>X1THU8</accession>
<name>X1THU8_9ZZZZ</name>
<protein>
    <submittedName>
        <fullName evidence="1">Uncharacterized protein</fullName>
    </submittedName>
</protein>
<proteinExistence type="predicted"/>